<dbReference type="NCBIfam" id="NF041423">
    <property type="entry name" value="MobC_subf"/>
    <property type="match status" value="1"/>
</dbReference>
<dbReference type="InterPro" id="IPR036390">
    <property type="entry name" value="WH_DNA-bd_sf"/>
</dbReference>
<dbReference type="AlphaFoldDB" id="A0A1H3NBV6"/>
<keyword evidence="1" id="KW-0238">DNA-binding</keyword>
<evidence type="ECO:0000313" key="1">
    <source>
        <dbReference type="EMBL" id="SDY86348.1"/>
    </source>
</evidence>
<dbReference type="Proteomes" id="UP000199035">
    <property type="component" value="Unassembled WGS sequence"/>
</dbReference>
<dbReference type="SUPFAM" id="SSF46785">
    <property type="entry name" value="Winged helix' DNA-binding domain"/>
    <property type="match status" value="1"/>
</dbReference>
<dbReference type="EMBL" id="FNPK01000042">
    <property type="protein sequence ID" value="SDY86348.1"/>
    <property type="molecule type" value="Genomic_DNA"/>
</dbReference>
<dbReference type="Pfam" id="PF13412">
    <property type="entry name" value="HTH_24"/>
    <property type="match status" value="1"/>
</dbReference>
<gene>
    <name evidence="1" type="ORF">SAMN05421643_1425</name>
</gene>
<proteinExistence type="predicted"/>
<name>A0A1H3NBV6_9GAMM</name>
<dbReference type="RefSeq" id="WP_092692835.1">
    <property type="nucleotide sequence ID" value="NZ_FNPK01000042.1"/>
</dbReference>
<dbReference type="GO" id="GO:0003677">
    <property type="term" value="F:DNA binding"/>
    <property type="evidence" value="ECO:0007669"/>
    <property type="project" value="UniProtKB-KW"/>
</dbReference>
<organism evidence="1 2">
    <name type="scientific">Acinetobacter kyonggiensis</name>
    <dbReference type="NCBI Taxonomy" id="595670"/>
    <lineage>
        <taxon>Bacteria</taxon>
        <taxon>Pseudomonadati</taxon>
        <taxon>Pseudomonadota</taxon>
        <taxon>Gammaproteobacteria</taxon>
        <taxon>Moraxellales</taxon>
        <taxon>Moraxellaceae</taxon>
        <taxon>Acinetobacter</taxon>
    </lineage>
</organism>
<accession>A0A1H3NBV6</accession>
<evidence type="ECO:0000313" key="2">
    <source>
        <dbReference type="Proteomes" id="UP000199035"/>
    </source>
</evidence>
<protein>
    <submittedName>
        <fullName evidence="1">Winged helix-turn-helix DNA-binding</fullName>
    </submittedName>
</protein>
<keyword evidence="2" id="KW-1185">Reference proteome</keyword>
<sequence>MSNLISSKAERDRIKAEKQAKVLSFLLEEGYSTAIVLAEFLKMTPNGVQRILRKMEANELIKAHTVYFELGPWNLKIWGVTPTGALLATPEDEQVKFFEVGRVKLITMTHSLALQRVKVLALSQGWSEWESSSKMLQNANLSRSTWLQVPDAVAISPKGRKIAIELERTVKTPKRYVEILANYAEMMSMGVIDEVIYVCPAQLTARLERLFHRIEKIIFKGKVIPTPEGLLRRFYFISYEEWETSAQNF</sequence>
<reference evidence="2" key="1">
    <citation type="submission" date="2016-10" db="EMBL/GenBank/DDBJ databases">
        <authorList>
            <person name="Varghese N."/>
            <person name="Submissions S."/>
        </authorList>
    </citation>
    <scope>NUCLEOTIDE SEQUENCE [LARGE SCALE GENOMIC DNA]</scope>
    <source>
        <strain evidence="2">ANC 5109</strain>
    </source>
</reference>
<dbReference type="STRING" id="595670.SAMN05421643_1425"/>